<keyword evidence="5" id="KW-1185">Reference proteome</keyword>
<comment type="caution">
    <text evidence="4">The sequence shown here is derived from an EMBL/GenBank/DDBJ whole genome shotgun (WGS) entry which is preliminary data.</text>
</comment>
<organism evidence="4 5">
    <name type="scientific">Actinorhabdospora filicis</name>
    <dbReference type="NCBI Taxonomy" id="1785913"/>
    <lineage>
        <taxon>Bacteria</taxon>
        <taxon>Bacillati</taxon>
        <taxon>Actinomycetota</taxon>
        <taxon>Actinomycetes</taxon>
        <taxon>Micromonosporales</taxon>
        <taxon>Micromonosporaceae</taxon>
        <taxon>Actinorhabdospora</taxon>
    </lineage>
</organism>
<dbReference type="PROSITE" id="PS51257">
    <property type="entry name" value="PROKAR_LIPOPROTEIN"/>
    <property type="match status" value="1"/>
</dbReference>
<dbReference type="Proteomes" id="UP001165079">
    <property type="component" value="Unassembled WGS sequence"/>
</dbReference>
<keyword evidence="2" id="KW-0732">Signal</keyword>
<protein>
    <submittedName>
        <fullName evidence="4">Peptide ABC transporter DppA</fullName>
    </submittedName>
</protein>
<feature type="signal peptide" evidence="2">
    <location>
        <begin position="1"/>
        <end position="24"/>
    </location>
</feature>
<dbReference type="EMBL" id="BSTX01000004">
    <property type="protein sequence ID" value="GLZ81082.1"/>
    <property type="molecule type" value="Genomic_DNA"/>
</dbReference>
<evidence type="ECO:0000313" key="4">
    <source>
        <dbReference type="EMBL" id="GLZ81082.1"/>
    </source>
</evidence>
<dbReference type="InterPro" id="IPR039424">
    <property type="entry name" value="SBP_5"/>
</dbReference>
<proteinExistence type="predicted"/>
<feature type="domain" description="Solute-binding protein family 5" evidence="3">
    <location>
        <begin position="77"/>
        <end position="461"/>
    </location>
</feature>
<dbReference type="Pfam" id="PF00496">
    <property type="entry name" value="SBP_bac_5"/>
    <property type="match status" value="1"/>
</dbReference>
<dbReference type="PANTHER" id="PTHR30290:SF83">
    <property type="entry name" value="ABC TRANSPORTER SUBSTRATE-BINDING PROTEIN"/>
    <property type="match status" value="1"/>
</dbReference>
<dbReference type="PIRSF" id="PIRSF002741">
    <property type="entry name" value="MppA"/>
    <property type="match status" value="1"/>
</dbReference>
<dbReference type="GO" id="GO:0043190">
    <property type="term" value="C:ATP-binding cassette (ABC) transporter complex"/>
    <property type="evidence" value="ECO:0007669"/>
    <property type="project" value="InterPro"/>
</dbReference>
<dbReference type="SUPFAM" id="SSF53850">
    <property type="entry name" value="Periplasmic binding protein-like II"/>
    <property type="match status" value="1"/>
</dbReference>
<evidence type="ECO:0000256" key="2">
    <source>
        <dbReference type="SAM" id="SignalP"/>
    </source>
</evidence>
<gene>
    <name evidence="4" type="ORF">Afil01_58890</name>
</gene>
<reference evidence="4" key="1">
    <citation type="submission" date="2023-03" db="EMBL/GenBank/DDBJ databases">
        <title>Actinorhabdospora filicis NBRC 111898.</title>
        <authorList>
            <person name="Ichikawa N."/>
            <person name="Sato H."/>
            <person name="Tonouchi N."/>
        </authorList>
    </citation>
    <scope>NUCLEOTIDE SEQUENCE</scope>
    <source>
        <strain evidence="4">NBRC 111898</strain>
    </source>
</reference>
<dbReference type="CDD" id="cd00995">
    <property type="entry name" value="PBP2_NikA_DppA_OppA_like"/>
    <property type="match status" value="1"/>
</dbReference>
<feature type="region of interest" description="Disordered" evidence="1">
    <location>
        <begin position="144"/>
        <end position="164"/>
    </location>
</feature>
<name>A0A9W6W633_9ACTN</name>
<dbReference type="Gene3D" id="3.10.105.10">
    <property type="entry name" value="Dipeptide-binding Protein, Domain 3"/>
    <property type="match status" value="1"/>
</dbReference>
<dbReference type="InterPro" id="IPR000914">
    <property type="entry name" value="SBP_5_dom"/>
</dbReference>
<dbReference type="GO" id="GO:1904680">
    <property type="term" value="F:peptide transmembrane transporter activity"/>
    <property type="evidence" value="ECO:0007669"/>
    <property type="project" value="TreeGrafter"/>
</dbReference>
<evidence type="ECO:0000256" key="1">
    <source>
        <dbReference type="SAM" id="MobiDB-lite"/>
    </source>
</evidence>
<dbReference type="Gene3D" id="3.90.76.10">
    <property type="entry name" value="Dipeptide-binding Protein, Domain 1"/>
    <property type="match status" value="1"/>
</dbReference>
<dbReference type="PANTHER" id="PTHR30290">
    <property type="entry name" value="PERIPLASMIC BINDING COMPONENT OF ABC TRANSPORTER"/>
    <property type="match status" value="1"/>
</dbReference>
<dbReference type="GO" id="GO:0015833">
    <property type="term" value="P:peptide transport"/>
    <property type="evidence" value="ECO:0007669"/>
    <property type="project" value="TreeGrafter"/>
</dbReference>
<evidence type="ECO:0000313" key="5">
    <source>
        <dbReference type="Proteomes" id="UP001165079"/>
    </source>
</evidence>
<dbReference type="Gene3D" id="3.40.190.10">
    <property type="entry name" value="Periplasmic binding protein-like II"/>
    <property type="match status" value="1"/>
</dbReference>
<accession>A0A9W6W633</accession>
<dbReference type="AlphaFoldDB" id="A0A9W6W633"/>
<feature type="chain" id="PRO_5040941087" evidence="2">
    <location>
        <begin position="25"/>
        <end position="546"/>
    </location>
</feature>
<dbReference type="GO" id="GO:0042597">
    <property type="term" value="C:periplasmic space"/>
    <property type="evidence" value="ECO:0007669"/>
    <property type="project" value="UniProtKB-ARBA"/>
</dbReference>
<sequence length="546" mass="59314">MRTKRVMSAIAVAAIAGLVVSACGSGGDDAGSGSQELNLGLGEPKNLVPPNVGESEGGEVTRLVYSGLYTYNNDGSLKPVIAEGQPTSTDNKVWTIKLKSGWTFQNGEAIDANTFKKAWDYTVYGPNANSGSYFFNKITGFADTQSGADPDGDGPQKGAEPKAKELSGVKVVDPTTIQITLDTPWVVFPALLGYTAFYPTADACRAQIEACNEAPIGNGPFKFVGKWEHKTSIKLEKWSDYKGEQPSYQKLNFTIFTGSNNSQWAPFEAGSLDIAAPTPDKYESAKQKYGDRMIEADSPSTWSLGFPSYDNIYKDPKVRQAFSLAVDRQGIIDAIFTGRGKPLATFIPTMIPGYTEGTCATYCKTDPAAAKALLDSSTWPKGKKVELWINSGGTGEKILKAIGDQLAKNLGVEYEMKNIEWNDFLQKKQDHKLTGPFFTGWQPDYADSENYMGPLYYSGAKDGSDNDFGYYNADFQKLMDEGNAAPTIAEAHAKYTAAEKILTETLPVAPLYTGRTSTVIGDKIDFKSVDRNPILGGIDFVKIKLK</sequence>
<dbReference type="InterPro" id="IPR030678">
    <property type="entry name" value="Peptide/Ni-bd"/>
</dbReference>
<evidence type="ECO:0000259" key="3">
    <source>
        <dbReference type="Pfam" id="PF00496"/>
    </source>
</evidence>